<dbReference type="OrthoDB" id="3254429at2759"/>
<dbReference type="STRING" id="1314674.A0A0D7AZ78"/>
<evidence type="ECO:0000313" key="3">
    <source>
        <dbReference type="EMBL" id="KIY63260.1"/>
    </source>
</evidence>
<feature type="compositionally biased region" description="Polar residues" evidence="1">
    <location>
        <begin position="1"/>
        <end position="32"/>
    </location>
</feature>
<sequence>MSETSESYCSDCGSDSGTTFHSPAASVNSGPTFHSPAASVDSDPTFHSPAGSVDSVDILLADVRYDELYRRLRPTRNIGTQTDVAHPVEPLVPPPDGDDTVYVVSGSGTTHDWASAATSQHRGQHVVASTTRHKHKPHRDRTKAHVVVIVGRPPGVYPSTEAAEHYSGISGAIYQGFPDRASAVVAWNAARAQGLVGSADGRAPQSPRFHPINIASTVAPTPSLMSSPGRERRFYCVYRGVEPGLYDSSLESGLAHGGVRGAVHESFEQYKTARDKLVRAISRREVQTIPSQ</sequence>
<protein>
    <recommendedName>
        <fullName evidence="2">Ribonuclease H1 N-terminal domain-containing protein</fullName>
    </recommendedName>
</protein>
<dbReference type="InterPro" id="IPR011320">
    <property type="entry name" value="RNase_H1_N"/>
</dbReference>
<gene>
    <name evidence="3" type="ORF">CYLTODRAFT_458265</name>
</gene>
<evidence type="ECO:0000313" key="4">
    <source>
        <dbReference type="Proteomes" id="UP000054007"/>
    </source>
</evidence>
<evidence type="ECO:0000259" key="2">
    <source>
        <dbReference type="Pfam" id="PF01693"/>
    </source>
</evidence>
<dbReference type="AlphaFoldDB" id="A0A0D7AZ78"/>
<feature type="domain" description="Ribonuclease H1 N-terminal" evidence="2">
    <location>
        <begin position="147"/>
        <end position="183"/>
    </location>
</feature>
<accession>A0A0D7AZ78</accession>
<evidence type="ECO:0000256" key="1">
    <source>
        <dbReference type="SAM" id="MobiDB-lite"/>
    </source>
</evidence>
<keyword evidence="4" id="KW-1185">Reference proteome</keyword>
<feature type="region of interest" description="Disordered" evidence="1">
    <location>
        <begin position="1"/>
        <end position="52"/>
    </location>
</feature>
<name>A0A0D7AZ78_9AGAR</name>
<dbReference type="Pfam" id="PF01693">
    <property type="entry name" value="Cauli_VI"/>
    <property type="match status" value="1"/>
</dbReference>
<dbReference type="EMBL" id="KN880708">
    <property type="protein sequence ID" value="KIY63260.1"/>
    <property type="molecule type" value="Genomic_DNA"/>
</dbReference>
<reference evidence="3 4" key="1">
    <citation type="journal article" date="2015" name="Fungal Genet. Biol.">
        <title>Evolution of novel wood decay mechanisms in Agaricales revealed by the genome sequences of Fistulina hepatica and Cylindrobasidium torrendii.</title>
        <authorList>
            <person name="Floudas D."/>
            <person name="Held B.W."/>
            <person name="Riley R."/>
            <person name="Nagy L.G."/>
            <person name="Koehler G."/>
            <person name="Ransdell A.S."/>
            <person name="Younus H."/>
            <person name="Chow J."/>
            <person name="Chiniquy J."/>
            <person name="Lipzen A."/>
            <person name="Tritt A."/>
            <person name="Sun H."/>
            <person name="Haridas S."/>
            <person name="LaButti K."/>
            <person name="Ohm R.A."/>
            <person name="Kues U."/>
            <person name="Blanchette R.A."/>
            <person name="Grigoriev I.V."/>
            <person name="Minto R.E."/>
            <person name="Hibbett D.S."/>
        </authorList>
    </citation>
    <scope>NUCLEOTIDE SEQUENCE [LARGE SCALE GENOMIC DNA]</scope>
    <source>
        <strain evidence="3 4">FP15055 ss-10</strain>
    </source>
</reference>
<organism evidence="3 4">
    <name type="scientific">Cylindrobasidium torrendii FP15055 ss-10</name>
    <dbReference type="NCBI Taxonomy" id="1314674"/>
    <lineage>
        <taxon>Eukaryota</taxon>
        <taxon>Fungi</taxon>
        <taxon>Dikarya</taxon>
        <taxon>Basidiomycota</taxon>
        <taxon>Agaricomycotina</taxon>
        <taxon>Agaricomycetes</taxon>
        <taxon>Agaricomycetidae</taxon>
        <taxon>Agaricales</taxon>
        <taxon>Marasmiineae</taxon>
        <taxon>Physalacriaceae</taxon>
        <taxon>Cylindrobasidium</taxon>
    </lineage>
</organism>
<dbReference type="Proteomes" id="UP000054007">
    <property type="component" value="Unassembled WGS sequence"/>
</dbReference>
<proteinExistence type="predicted"/>